<name>A0A4P9XZF3_9FUNG</name>
<dbReference type="InterPro" id="IPR011990">
    <property type="entry name" value="TPR-like_helical_dom_sf"/>
</dbReference>
<feature type="chain" id="PRO_5020429805" evidence="1">
    <location>
        <begin position="17"/>
        <end position="377"/>
    </location>
</feature>
<dbReference type="Gene3D" id="1.25.40.10">
    <property type="entry name" value="Tetratricopeptide repeat domain"/>
    <property type="match status" value="1"/>
</dbReference>
<keyword evidence="3" id="KW-1185">Reference proteome</keyword>
<accession>A0A4P9XZF3</accession>
<evidence type="ECO:0000313" key="2">
    <source>
        <dbReference type="EMBL" id="RKP11866.1"/>
    </source>
</evidence>
<evidence type="ECO:0000256" key="1">
    <source>
        <dbReference type="SAM" id="SignalP"/>
    </source>
</evidence>
<sequence>MLTFILFLVAIGYYASKSIPALSTLQTQLKGTSSGLASQLVRRLFTAEPSIRIEQYGICAIAYVTSPGLEAIYLGIFHQWWRVSEIQEVSGSSSSGKGNGELVDKAESLQEDAIQARKNKQYARASDLYVQAARQFLTGGDDDREGMVDTSGMAGQCYEEASKCSKQAGRKEDSSSQLDKAIQAYSKDPNRLSRAATMAERQATLWSEDGDKTGMLRAAKALSKAADLYEQSDDGRSRFTRAKEGEMWAKLQRYTEALKAYDTSLKESTQFGASGTESLTLPPRYLCALFCLMGTGAEWEEVQAKAEIYSNQCSAFDSSPEARFIRHLCDLALEGATEIQAEAHRQTYRSGRMEPWQLDVFQKRTASLGDPSSGSFR</sequence>
<dbReference type="Proteomes" id="UP000267251">
    <property type="component" value="Unassembled WGS sequence"/>
</dbReference>
<organism evidence="2 3">
    <name type="scientific">Piptocephalis cylindrospora</name>
    <dbReference type="NCBI Taxonomy" id="1907219"/>
    <lineage>
        <taxon>Eukaryota</taxon>
        <taxon>Fungi</taxon>
        <taxon>Fungi incertae sedis</taxon>
        <taxon>Zoopagomycota</taxon>
        <taxon>Zoopagomycotina</taxon>
        <taxon>Zoopagomycetes</taxon>
        <taxon>Zoopagales</taxon>
        <taxon>Piptocephalidaceae</taxon>
        <taxon>Piptocephalis</taxon>
    </lineage>
</organism>
<feature type="signal peptide" evidence="1">
    <location>
        <begin position="1"/>
        <end position="16"/>
    </location>
</feature>
<evidence type="ECO:0000313" key="3">
    <source>
        <dbReference type="Proteomes" id="UP000267251"/>
    </source>
</evidence>
<proteinExistence type="predicted"/>
<protein>
    <submittedName>
        <fullName evidence="2">Soluble NSF attachment protein</fullName>
    </submittedName>
</protein>
<gene>
    <name evidence="2" type="ORF">BJ684DRAFT_21558</name>
</gene>
<dbReference type="OrthoDB" id="9984275at2759"/>
<dbReference type="SUPFAM" id="SSF48452">
    <property type="entry name" value="TPR-like"/>
    <property type="match status" value="1"/>
</dbReference>
<dbReference type="Pfam" id="PF14938">
    <property type="entry name" value="SNAP"/>
    <property type="match status" value="1"/>
</dbReference>
<reference evidence="3" key="1">
    <citation type="journal article" date="2018" name="Nat. Microbiol.">
        <title>Leveraging single-cell genomics to expand the fungal tree of life.</title>
        <authorList>
            <person name="Ahrendt S.R."/>
            <person name="Quandt C.A."/>
            <person name="Ciobanu D."/>
            <person name="Clum A."/>
            <person name="Salamov A."/>
            <person name="Andreopoulos B."/>
            <person name="Cheng J.F."/>
            <person name="Woyke T."/>
            <person name="Pelin A."/>
            <person name="Henrissat B."/>
            <person name="Reynolds N.K."/>
            <person name="Benny G.L."/>
            <person name="Smith M.E."/>
            <person name="James T.Y."/>
            <person name="Grigoriev I.V."/>
        </authorList>
    </citation>
    <scope>NUCLEOTIDE SEQUENCE [LARGE SCALE GENOMIC DNA]</scope>
</reference>
<dbReference type="AlphaFoldDB" id="A0A4P9XZF3"/>
<dbReference type="EMBL" id="KZ988607">
    <property type="protein sequence ID" value="RKP11866.1"/>
    <property type="molecule type" value="Genomic_DNA"/>
</dbReference>
<keyword evidence="1" id="KW-0732">Signal</keyword>